<keyword evidence="1" id="KW-1133">Transmembrane helix</keyword>
<reference evidence="2" key="1">
    <citation type="submission" date="2009-10" db="EMBL/GenBank/DDBJ databases">
        <title>Diversity of trophic interactions inside an arsenic-rich microbial ecosystem.</title>
        <authorList>
            <person name="Bertin P.N."/>
            <person name="Heinrich-Salmeron A."/>
            <person name="Pelletier E."/>
            <person name="Goulhen-Chollet F."/>
            <person name="Arsene-Ploetze F."/>
            <person name="Gallien S."/>
            <person name="Calteau A."/>
            <person name="Vallenet D."/>
            <person name="Casiot C."/>
            <person name="Chane-Woon-Ming B."/>
            <person name="Giloteaux L."/>
            <person name="Barakat M."/>
            <person name="Bonnefoy V."/>
            <person name="Bruneel O."/>
            <person name="Chandler M."/>
            <person name="Cleiss J."/>
            <person name="Duran R."/>
            <person name="Elbaz-Poulichet F."/>
            <person name="Fonknechten N."/>
            <person name="Lauga B."/>
            <person name="Mornico D."/>
            <person name="Ortet P."/>
            <person name="Schaeffer C."/>
            <person name="Siguier P."/>
            <person name="Alexander Thil Smith A."/>
            <person name="Van Dorsselaer A."/>
            <person name="Weissenbach J."/>
            <person name="Medigue C."/>
            <person name="Le Paslier D."/>
        </authorList>
    </citation>
    <scope>NUCLEOTIDE SEQUENCE</scope>
</reference>
<accession>E6Q697</accession>
<name>E6Q697_9ZZZZ</name>
<evidence type="ECO:0000256" key="1">
    <source>
        <dbReference type="SAM" id="Phobius"/>
    </source>
</evidence>
<dbReference type="EMBL" id="CABO01000040">
    <property type="protein sequence ID" value="CBI02720.1"/>
    <property type="molecule type" value="Genomic_DNA"/>
</dbReference>
<feature type="transmembrane region" description="Helical" evidence="1">
    <location>
        <begin position="21"/>
        <end position="46"/>
    </location>
</feature>
<organism evidence="2">
    <name type="scientific">mine drainage metagenome</name>
    <dbReference type="NCBI Taxonomy" id="410659"/>
    <lineage>
        <taxon>unclassified sequences</taxon>
        <taxon>metagenomes</taxon>
        <taxon>ecological metagenomes</taxon>
    </lineage>
</organism>
<evidence type="ECO:0000313" key="2">
    <source>
        <dbReference type="EMBL" id="CBI02720.1"/>
    </source>
</evidence>
<keyword evidence="1" id="KW-0812">Transmembrane</keyword>
<protein>
    <submittedName>
        <fullName evidence="2">Uncharacterized protein</fullName>
    </submittedName>
</protein>
<keyword evidence="1" id="KW-0472">Membrane</keyword>
<proteinExistence type="predicted"/>
<gene>
    <name evidence="2" type="ORF">CARN4_2566</name>
</gene>
<sequence>MSTRARVTHKTKAERQRFSRWLRAGIWVFLGIFIFTVAGGVLAMSVHLGSGAR</sequence>
<dbReference type="AlphaFoldDB" id="E6Q697"/>
<comment type="caution">
    <text evidence="2">The sequence shown here is derived from an EMBL/GenBank/DDBJ whole genome shotgun (WGS) entry which is preliminary data.</text>
</comment>